<gene>
    <name evidence="1" type="ORF">DF3PB_230005</name>
</gene>
<dbReference type="GO" id="GO:0016740">
    <property type="term" value="F:transferase activity"/>
    <property type="evidence" value="ECO:0007669"/>
    <property type="project" value="UniProtKB-KW"/>
</dbReference>
<dbReference type="EMBL" id="UIDG01000146">
    <property type="protein sequence ID" value="SUS06003.1"/>
    <property type="molecule type" value="Genomic_DNA"/>
</dbReference>
<dbReference type="Pfam" id="PF13692">
    <property type="entry name" value="Glyco_trans_1_4"/>
    <property type="match status" value="1"/>
</dbReference>
<protein>
    <submittedName>
        <fullName evidence="1">Glycosyl transferase family 1</fullName>
    </submittedName>
</protein>
<proteinExistence type="predicted"/>
<dbReference type="CDD" id="cd03801">
    <property type="entry name" value="GT4_PimA-like"/>
    <property type="match status" value="1"/>
</dbReference>
<sequence length="463" mass="50762">MRLYGRLPMPAGMRRFLREGLKGWHPSLFDWLSKTINSQPRLPIGGDAPGLADVIERPEFRVRLWRLVRAVRAHADQFGPVTHLIALPFFATGGSEATAASFARTICSDGKSSVLMIATDRPYSGKRLPAPPGALMLNLWDYFTLEDEHTIDAVVFAVLRAIAPQSLHIINSSACWRLVVKHGARVRHVSRLYGSIFAIQVNTQTGQREGYAADYLKGALPYLDALLSDNASFFKLSEQAFGSLGDPDKLVTVYNAAPVWSEKIVHHTDTRLAELTRPIAPMDRLQVLWAGRFDREKRPDLLIAAAKARPDIDFHVYGSVIVDVNSEFSTTDLANVHIHGPFSSAADVAGARLHHVMMFTSLWEGMPNVLLEFGSLGVPIVANVLGGVGELIDDTTGFPLSSSPSVAEYLAAFDVIRTDPATAVARARRLREKIAARHTRANFETAVRRIPGYLADTPPAGGT</sequence>
<dbReference type="Gene3D" id="3.40.50.2000">
    <property type="entry name" value="Glycogen Phosphorylase B"/>
    <property type="match status" value="1"/>
</dbReference>
<accession>A0A380TE98</accession>
<keyword evidence="1" id="KW-0808">Transferase</keyword>
<reference evidence="1" key="1">
    <citation type="submission" date="2018-07" db="EMBL/GenBank/DDBJ databases">
        <authorList>
            <person name="Quirk P.G."/>
            <person name="Krulwich T.A."/>
        </authorList>
    </citation>
    <scope>NUCLEOTIDE SEQUENCE</scope>
</reference>
<dbReference type="SUPFAM" id="SSF53756">
    <property type="entry name" value="UDP-Glycosyltransferase/glycogen phosphorylase"/>
    <property type="match status" value="1"/>
</dbReference>
<evidence type="ECO:0000313" key="1">
    <source>
        <dbReference type="EMBL" id="SUS06003.1"/>
    </source>
</evidence>
<name>A0A380TE98_9ZZZZ</name>
<organism evidence="1">
    <name type="scientific">metagenome</name>
    <dbReference type="NCBI Taxonomy" id="256318"/>
    <lineage>
        <taxon>unclassified sequences</taxon>
        <taxon>metagenomes</taxon>
    </lineage>
</organism>
<dbReference type="AlphaFoldDB" id="A0A380TE98"/>
<dbReference type="PANTHER" id="PTHR12526">
    <property type="entry name" value="GLYCOSYLTRANSFERASE"/>
    <property type="match status" value="1"/>
</dbReference>